<dbReference type="GO" id="GO:0008270">
    <property type="term" value="F:zinc ion binding"/>
    <property type="evidence" value="ECO:0007669"/>
    <property type="project" value="UniProtKB-KW"/>
</dbReference>
<keyword evidence="3" id="KW-0862">Zinc</keyword>
<dbReference type="PANTHER" id="PTHR46016:SF1">
    <property type="entry name" value="RING-TYPE DOMAIN-CONTAINING PROTEIN"/>
    <property type="match status" value="1"/>
</dbReference>
<organism evidence="8 9">
    <name type="scientific">Adineta ricciae</name>
    <name type="common">Rotifer</name>
    <dbReference type="NCBI Taxonomy" id="249248"/>
    <lineage>
        <taxon>Eukaryota</taxon>
        <taxon>Metazoa</taxon>
        <taxon>Spiralia</taxon>
        <taxon>Gnathifera</taxon>
        <taxon>Rotifera</taxon>
        <taxon>Eurotatoria</taxon>
        <taxon>Bdelloidea</taxon>
        <taxon>Adinetida</taxon>
        <taxon>Adinetidae</taxon>
        <taxon>Adineta</taxon>
    </lineage>
</organism>
<dbReference type="InterPro" id="IPR001841">
    <property type="entry name" value="Znf_RING"/>
</dbReference>
<dbReference type="PROSITE" id="PS50089">
    <property type="entry name" value="ZF_RING_2"/>
    <property type="match status" value="1"/>
</dbReference>
<name>A0A814BIS5_ADIRI</name>
<dbReference type="GO" id="GO:0061630">
    <property type="term" value="F:ubiquitin protein ligase activity"/>
    <property type="evidence" value="ECO:0007669"/>
    <property type="project" value="TreeGrafter"/>
</dbReference>
<dbReference type="PROSITE" id="PS00518">
    <property type="entry name" value="ZF_RING_1"/>
    <property type="match status" value="1"/>
</dbReference>
<dbReference type="EMBL" id="CAJNOR010000483">
    <property type="protein sequence ID" value="CAF0927475.1"/>
    <property type="molecule type" value="Genomic_DNA"/>
</dbReference>
<dbReference type="GO" id="GO:0000209">
    <property type="term" value="P:protein polyubiquitination"/>
    <property type="evidence" value="ECO:0007669"/>
    <property type="project" value="TreeGrafter"/>
</dbReference>
<dbReference type="Gene3D" id="3.30.160.60">
    <property type="entry name" value="Classic Zinc Finger"/>
    <property type="match status" value="1"/>
</dbReference>
<evidence type="ECO:0008006" key="10">
    <source>
        <dbReference type="Google" id="ProtNLM"/>
    </source>
</evidence>
<dbReference type="PROSITE" id="PS50157">
    <property type="entry name" value="ZINC_FINGER_C2H2_2"/>
    <property type="match status" value="1"/>
</dbReference>
<dbReference type="Pfam" id="PF13445">
    <property type="entry name" value="zf-RING_UBOX"/>
    <property type="match status" value="1"/>
</dbReference>
<feature type="domain" description="C2H2-type" evidence="7">
    <location>
        <begin position="167"/>
        <end position="195"/>
    </location>
</feature>
<evidence type="ECO:0000313" key="8">
    <source>
        <dbReference type="EMBL" id="CAF0927475.1"/>
    </source>
</evidence>
<dbReference type="InterPro" id="IPR008598">
    <property type="entry name" value="Di19_Zn-bd"/>
</dbReference>
<evidence type="ECO:0000256" key="4">
    <source>
        <dbReference type="PROSITE-ProRule" id="PRU00042"/>
    </source>
</evidence>
<gene>
    <name evidence="8" type="ORF">XAT740_LOCUS9385</name>
</gene>
<evidence type="ECO:0000256" key="3">
    <source>
        <dbReference type="ARBA" id="ARBA00022833"/>
    </source>
</evidence>
<evidence type="ECO:0000313" key="9">
    <source>
        <dbReference type="Proteomes" id="UP000663828"/>
    </source>
</evidence>
<evidence type="ECO:0000256" key="5">
    <source>
        <dbReference type="SAM" id="MobiDB-lite"/>
    </source>
</evidence>
<protein>
    <recommendedName>
        <fullName evidence="10">RING-type E3 ubiquitin transferase</fullName>
    </recommendedName>
</protein>
<feature type="region of interest" description="Disordered" evidence="5">
    <location>
        <begin position="134"/>
        <end position="159"/>
    </location>
</feature>
<dbReference type="InterPro" id="IPR017907">
    <property type="entry name" value="Znf_RING_CS"/>
</dbReference>
<dbReference type="AlphaFoldDB" id="A0A814BIS5"/>
<dbReference type="SUPFAM" id="SSF57850">
    <property type="entry name" value="RING/U-box"/>
    <property type="match status" value="1"/>
</dbReference>
<evidence type="ECO:0000259" key="7">
    <source>
        <dbReference type="PROSITE" id="PS50157"/>
    </source>
</evidence>
<dbReference type="GO" id="GO:0006511">
    <property type="term" value="P:ubiquitin-dependent protein catabolic process"/>
    <property type="evidence" value="ECO:0007669"/>
    <property type="project" value="TreeGrafter"/>
</dbReference>
<dbReference type="InterPro" id="IPR013087">
    <property type="entry name" value="Znf_C2H2_type"/>
</dbReference>
<sequence>METTSVNLDDFTCSICREIFYIPVSLSCPHTYCQNCVIGLKKNGFCSSSTESNPLSSFRSGSFSHSSHIHQPNQIFTCAICRKESLGYVRYRELENQLDTLETKCPNCSIVCTLTQLRKHLEICTPIRQHYAKDSSSTKPANLNKELSDSQAKALQKAQEGENRSTFQCPFCPRANFTLTHLRQHIKKRHRQEDQRRVCPICSSMPWGDKNMVTSNVYQHIKSRHKFDYDTYVNYEQDEEMMMREALQASLLYQ</sequence>
<dbReference type="InterPro" id="IPR013083">
    <property type="entry name" value="Znf_RING/FYVE/PHD"/>
</dbReference>
<keyword evidence="1" id="KW-0479">Metal-binding</keyword>
<dbReference type="InterPro" id="IPR027370">
    <property type="entry name" value="Znf-RING_euk"/>
</dbReference>
<evidence type="ECO:0000256" key="1">
    <source>
        <dbReference type="ARBA" id="ARBA00022723"/>
    </source>
</evidence>
<dbReference type="Proteomes" id="UP000663828">
    <property type="component" value="Unassembled WGS sequence"/>
</dbReference>
<evidence type="ECO:0000256" key="2">
    <source>
        <dbReference type="ARBA" id="ARBA00022771"/>
    </source>
</evidence>
<reference evidence="8" key="1">
    <citation type="submission" date="2021-02" db="EMBL/GenBank/DDBJ databases">
        <authorList>
            <person name="Nowell W R."/>
        </authorList>
    </citation>
    <scope>NUCLEOTIDE SEQUENCE</scope>
</reference>
<dbReference type="PANTHER" id="PTHR46016">
    <property type="entry name" value="ZINC FINGER, RING/FYVE/PHD-TYPE"/>
    <property type="match status" value="1"/>
</dbReference>
<dbReference type="Pfam" id="PF05605">
    <property type="entry name" value="zf-Di19"/>
    <property type="match status" value="1"/>
</dbReference>
<dbReference type="InterPro" id="IPR051438">
    <property type="entry name" value="RNF_E3_ubiq-protein_ligase"/>
</dbReference>
<keyword evidence="9" id="KW-1185">Reference proteome</keyword>
<accession>A0A814BIS5</accession>
<dbReference type="SMART" id="SM00184">
    <property type="entry name" value="RING"/>
    <property type="match status" value="1"/>
</dbReference>
<keyword evidence="2 4" id="KW-0863">Zinc-finger</keyword>
<evidence type="ECO:0000259" key="6">
    <source>
        <dbReference type="PROSITE" id="PS50089"/>
    </source>
</evidence>
<proteinExistence type="predicted"/>
<feature type="domain" description="RING-type" evidence="6">
    <location>
        <begin position="13"/>
        <end position="46"/>
    </location>
</feature>
<comment type="caution">
    <text evidence="8">The sequence shown here is derived from an EMBL/GenBank/DDBJ whole genome shotgun (WGS) entry which is preliminary data.</text>
</comment>
<dbReference type="Gene3D" id="3.30.40.10">
    <property type="entry name" value="Zinc/RING finger domain, C3HC4 (zinc finger)"/>
    <property type="match status" value="1"/>
</dbReference>